<dbReference type="OMA" id="FVQCISS"/>
<evidence type="ECO:0000256" key="2">
    <source>
        <dbReference type="ARBA" id="ARBA00008974"/>
    </source>
</evidence>
<dbReference type="OrthoDB" id="2018619at2759"/>
<keyword evidence="3 7" id="KW-0812">Transmembrane</keyword>
<feature type="region of interest" description="Disordered" evidence="6">
    <location>
        <begin position="545"/>
        <end position="564"/>
    </location>
</feature>
<feature type="transmembrane region" description="Helical" evidence="7">
    <location>
        <begin position="236"/>
        <end position="255"/>
    </location>
</feature>
<feature type="transmembrane region" description="Helical" evidence="7">
    <location>
        <begin position="70"/>
        <end position="87"/>
    </location>
</feature>
<keyword evidence="4 7" id="KW-1133">Transmembrane helix</keyword>
<evidence type="ECO:0000313" key="9">
    <source>
        <dbReference type="Proteomes" id="UP000190831"/>
    </source>
</evidence>
<dbReference type="Proteomes" id="UP000190831">
    <property type="component" value="Chromosome H"/>
</dbReference>
<dbReference type="InterPro" id="IPR045225">
    <property type="entry name" value="Uracil/uridine/allantoin_perm"/>
</dbReference>
<dbReference type="InterPro" id="IPR001248">
    <property type="entry name" value="Pur-cyt_permease"/>
</dbReference>
<evidence type="ECO:0000256" key="3">
    <source>
        <dbReference type="ARBA" id="ARBA00022692"/>
    </source>
</evidence>
<organism evidence="8 9">
    <name type="scientific">Lachancea fermentati</name>
    <name type="common">Zygosaccharomyces fermentati</name>
    <dbReference type="NCBI Taxonomy" id="4955"/>
    <lineage>
        <taxon>Eukaryota</taxon>
        <taxon>Fungi</taxon>
        <taxon>Dikarya</taxon>
        <taxon>Ascomycota</taxon>
        <taxon>Saccharomycotina</taxon>
        <taxon>Saccharomycetes</taxon>
        <taxon>Saccharomycetales</taxon>
        <taxon>Saccharomycetaceae</taxon>
        <taxon>Lachancea</taxon>
    </lineage>
</organism>
<feature type="transmembrane region" description="Helical" evidence="7">
    <location>
        <begin position="108"/>
        <end position="125"/>
    </location>
</feature>
<dbReference type="PANTHER" id="PTHR30618">
    <property type="entry name" value="NCS1 FAMILY PURINE/PYRIMIDINE TRANSPORTER"/>
    <property type="match status" value="1"/>
</dbReference>
<feature type="transmembrane region" description="Helical" evidence="7">
    <location>
        <begin position="435"/>
        <end position="460"/>
    </location>
</feature>
<dbReference type="CDD" id="cd11482">
    <property type="entry name" value="SLC-NCS1sbd_NRT1-like"/>
    <property type="match status" value="1"/>
</dbReference>
<feature type="transmembrane region" description="Helical" evidence="7">
    <location>
        <begin position="480"/>
        <end position="501"/>
    </location>
</feature>
<reference evidence="8 9" key="1">
    <citation type="submission" date="2016-03" db="EMBL/GenBank/DDBJ databases">
        <authorList>
            <person name="Devillers H."/>
        </authorList>
    </citation>
    <scope>NUCLEOTIDE SEQUENCE [LARGE SCALE GENOMIC DNA]</scope>
    <source>
        <strain evidence="8">CBS 6772</strain>
    </source>
</reference>
<sequence length="581" mass="65249">MPTLSSLLQKLQVPHDGKPLSVLRNPDLEPIPYHKRKWGFWSFFAYWGLPNFSAATFSIGSATLSLGLNIKQSIGAIVVSNIIITLYTSMNSNPGYKYHIGYTLDQRMLFGIYGSGIGIIFRVGLSVVLYGYLSWMGALCLNLIFSSWSKSYMNMKNTFPESVPMTRRDCIAFLIFQLIQMPLSFVHPRKINRAGVCCCFMAMFSIIGILAYMVNKNGGPGPIYYEGMDLDSSQRAWMWILAITVWYSGISPVMANQSDYSRYSSNKKQMHLGIALGICFAGTFAPVAGMFSASASQQLYGEALWLPTDMVLKWLEDDYSAKARCAAFFIGLSFTSTQIIVNMTQNGYACGMDLAGIFPKYINITRGTIFVQLISWVVQPWTFFNTTSAFLNSMTSFGIFTTPIMAINVVDYYFVRKTRIAISDLFTLDKNGAFWFYHGFNLRSIFALAVGVALGLPGLVFSVNTSLPINEGMNNFFNGYTFFSVIVSGVLYYILVLIFPIRQRVGVVDAKDYFNAFSPEECLELNMEPYSEELEEEYIGLELGNVGSRTRPNPEDIEKNEGRYTPSETEIVVVKNLEKKD</sequence>
<accession>A0A1G4MKT3</accession>
<feature type="transmembrane region" description="Helical" evidence="7">
    <location>
        <begin position="397"/>
        <end position="415"/>
    </location>
</feature>
<dbReference type="GO" id="GO:0015205">
    <property type="term" value="F:nucleobase transmembrane transporter activity"/>
    <property type="evidence" value="ECO:0007669"/>
    <property type="project" value="TreeGrafter"/>
</dbReference>
<feature type="transmembrane region" description="Helical" evidence="7">
    <location>
        <begin position="270"/>
        <end position="291"/>
    </location>
</feature>
<feature type="compositionally biased region" description="Basic and acidic residues" evidence="6">
    <location>
        <begin position="552"/>
        <end position="562"/>
    </location>
</feature>
<feature type="transmembrane region" description="Helical" evidence="7">
    <location>
        <begin position="43"/>
        <end position="64"/>
    </location>
</feature>
<dbReference type="EMBL" id="LT598491">
    <property type="protein sequence ID" value="SCW04438.1"/>
    <property type="molecule type" value="Genomic_DNA"/>
</dbReference>
<keyword evidence="9" id="KW-1185">Reference proteome</keyword>
<protein>
    <submittedName>
        <fullName evidence="8">LAFE_0H13520g1_1</fullName>
    </submittedName>
</protein>
<feature type="transmembrane region" description="Helical" evidence="7">
    <location>
        <begin position="193"/>
        <end position="215"/>
    </location>
</feature>
<gene>
    <name evidence="8" type="ORF">LAFE_0H13520G</name>
</gene>
<evidence type="ECO:0000256" key="6">
    <source>
        <dbReference type="SAM" id="MobiDB-lite"/>
    </source>
</evidence>
<evidence type="ECO:0000256" key="7">
    <source>
        <dbReference type="SAM" id="Phobius"/>
    </source>
</evidence>
<proteinExistence type="inferred from homology"/>
<name>A0A1G4MKT3_LACFM</name>
<dbReference type="AlphaFoldDB" id="A0A1G4MKT3"/>
<evidence type="ECO:0000256" key="1">
    <source>
        <dbReference type="ARBA" id="ARBA00004141"/>
    </source>
</evidence>
<keyword evidence="5 7" id="KW-0472">Membrane</keyword>
<evidence type="ECO:0000256" key="5">
    <source>
        <dbReference type="ARBA" id="ARBA00023136"/>
    </source>
</evidence>
<dbReference type="PANTHER" id="PTHR30618:SF15">
    <property type="entry name" value="NICOTINAMIDE RIBOSIDE TRANSPORTER 1-RELATED"/>
    <property type="match status" value="1"/>
</dbReference>
<evidence type="ECO:0000256" key="4">
    <source>
        <dbReference type="ARBA" id="ARBA00022989"/>
    </source>
</evidence>
<dbReference type="Gene3D" id="1.10.4160.10">
    <property type="entry name" value="Hydantoin permease"/>
    <property type="match status" value="1"/>
</dbReference>
<comment type="similarity">
    <text evidence="2">Belongs to the purine-cytosine permease (2.A.39) family.</text>
</comment>
<evidence type="ECO:0000313" key="8">
    <source>
        <dbReference type="EMBL" id="SCW04438.1"/>
    </source>
</evidence>
<feature type="transmembrane region" description="Helical" evidence="7">
    <location>
        <begin position="369"/>
        <end position="391"/>
    </location>
</feature>
<dbReference type="Pfam" id="PF02133">
    <property type="entry name" value="Transp_cyt_pur"/>
    <property type="match status" value="1"/>
</dbReference>
<dbReference type="GO" id="GO:0005886">
    <property type="term" value="C:plasma membrane"/>
    <property type="evidence" value="ECO:0007669"/>
    <property type="project" value="TreeGrafter"/>
</dbReference>
<comment type="subcellular location">
    <subcellularLocation>
        <location evidence="1">Membrane</location>
        <topology evidence="1">Multi-pass membrane protein</topology>
    </subcellularLocation>
</comment>